<evidence type="ECO:0000313" key="8">
    <source>
        <dbReference type="EMBL" id="EED94958.1"/>
    </source>
</evidence>
<evidence type="ECO:0000259" key="7">
    <source>
        <dbReference type="SMART" id="SM00563"/>
    </source>
</evidence>
<comment type="pathway">
    <text evidence="1">Lipid metabolism.</text>
</comment>
<feature type="transmembrane region" description="Helical" evidence="6">
    <location>
        <begin position="86"/>
        <end position="106"/>
    </location>
</feature>
<gene>
    <name evidence="8" type="ORF">THAPSDRAFT_2885</name>
</gene>
<evidence type="ECO:0000256" key="5">
    <source>
        <dbReference type="ARBA" id="ARBA00023315"/>
    </source>
</evidence>
<dbReference type="CDD" id="cd07989">
    <property type="entry name" value="LPLAT_AGPAT-like"/>
    <property type="match status" value="1"/>
</dbReference>
<dbReference type="RefSeq" id="XP_002287515.1">
    <property type="nucleotide sequence ID" value="XM_002287479.1"/>
</dbReference>
<dbReference type="AlphaFoldDB" id="B8BVM0"/>
<protein>
    <recommendedName>
        <fullName evidence="7">Phospholipid/glycerol acyltransferase domain-containing protein</fullName>
    </recommendedName>
</protein>
<dbReference type="EMBL" id="CM000639">
    <property type="protein sequence ID" value="EED94958.1"/>
    <property type="molecule type" value="Genomic_DNA"/>
</dbReference>
<keyword evidence="6" id="KW-1133">Transmembrane helix</keyword>
<dbReference type="Pfam" id="PF01553">
    <property type="entry name" value="Acyltransferase"/>
    <property type="match status" value="1"/>
</dbReference>
<keyword evidence="6" id="KW-0472">Membrane</keyword>
<dbReference type="KEGG" id="tps:THAPSDRAFT_2885"/>
<dbReference type="GO" id="GO:0006654">
    <property type="term" value="P:phosphatidic acid biosynthetic process"/>
    <property type="evidence" value="ECO:0000318"/>
    <property type="project" value="GO_Central"/>
</dbReference>
<evidence type="ECO:0000256" key="3">
    <source>
        <dbReference type="ARBA" id="ARBA00022679"/>
    </source>
</evidence>
<reference evidence="8 9" key="1">
    <citation type="journal article" date="2004" name="Science">
        <title>The genome of the diatom Thalassiosira pseudonana: ecology, evolution, and metabolism.</title>
        <authorList>
            <person name="Armbrust E.V."/>
            <person name="Berges J.A."/>
            <person name="Bowler C."/>
            <person name="Green B.R."/>
            <person name="Martinez D."/>
            <person name="Putnam N.H."/>
            <person name="Zhou S."/>
            <person name="Allen A.E."/>
            <person name="Apt K.E."/>
            <person name="Bechner M."/>
            <person name="Brzezinski M.A."/>
            <person name="Chaal B.K."/>
            <person name="Chiovitti A."/>
            <person name="Davis A.K."/>
            <person name="Demarest M.S."/>
            <person name="Detter J.C."/>
            <person name="Glavina T."/>
            <person name="Goodstein D."/>
            <person name="Hadi M.Z."/>
            <person name="Hellsten U."/>
            <person name="Hildebrand M."/>
            <person name="Jenkins B.D."/>
            <person name="Jurka J."/>
            <person name="Kapitonov V.V."/>
            <person name="Kroger N."/>
            <person name="Lau W.W."/>
            <person name="Lane T.W."/>
            <person name="Larimer F.W."/>
            <person name="Lippmeier J.C."/>
            <person name="Lucas S."/>
            <person name="Medina M."/>
            <person name="Montsant A."/>
            <person name="Obornik M."/>
            <person name="Parker M.S."/>
            <person name="Palenik B."/>
            <person name="Pazour G.J."/>
            <person name="Richardson P.M."/>
            <person name="Rynearson T.A."/>
            <person name="Saito M.A."/>
            <person name="Schwartz D.C."/>
            <person name="Thamatrakoln K."/>
            <person name="Valentin K."/>
            <person name="Vardi A."/>
            <person name="Wilkerson F.P."/>
            <person name="Rokhsar D.S."/>
        </authorList>
    </citation>
    <scope>NUCLEOTIDE SEQUENCE [LARGE SCALE GENOMIC DNA]</scope>
    <source>
        <strain evidence="8 9">CCMP1335</strain>
    </source>
</reference>
<keyword evidence="9" id="KW-1185">Reference proteome</keyword>
<dbReference type="InterPro" id="IPR002123">
    <property type="entry name" value="Plipid/glycerol_acylTrfase"/>
</dbReference>
<feature type="domain" description="Phospholipid/glycerol acyltransferase" evidence="7">
    <location>
        <begin position="155"/>
        <end position="288"/>
    </location>
</feature>
<dbReference type="PaxDb" id="35128-Thaps2885"/>
<evidence type="ECO:0000313" key="9">
    <source>
        <dbReference type="Proteomes" id="UP000001449"/>
    </source>
</evidence>
<proteinExistence type="predicted"/>
<dbReference type="InParanoid" id="B8BVM0"/>
<evidence type="ECO:0000256" key="1">
    <source>
        <dbReference type="ARBA" id="ARBA00005189"/>
    </source>
</evidence>
<evidence type="ECO:0000256" key="2">
    <source>
        <dbReference type="ARBA" id="ARBA00022516"/>
    </source>
</evidence>
<dbReference type="STRING" id="35128.B8BVM0"/>
<keyword evidence="6" id="KW-0812">Transmembrane</keyword>
<evidence type="ECO:0000256" key="4">
    <source>
        <dbReference type="ARBA" id="ARBA00023098"/>
    </source>
</evidence>
<dbReference type="eggNOG" id="ENOG502SASW">
    <property type="taxonomic scope" value="Eukaryota"/>
</dbReference>
<name>B8BVM0_THAPS</name>
<dbReference type="PANTHER" id="PTHR10434:SF64">
    <property type="entry name" value="1-ACYL-SN-GLYCEROL-3-PHOSPHATE ACYLTRANSFERASE-RELATED"/>
    <property type="match status" value="1"/>
</dbReference>
<keyword evidence="2" id="KW-0444">Lipid biosynthesis</keyword>
<keyword evidence="4" id="KW-0443">Lipid metabolism</keyword>
<organism evidence="8 9">
    <name type="scientific">Thalassiosira pseudonana</name>
    <name type="common">Marine diatom</name>
    <name type="synonym">Cyclotella nana</name>
    <dbReference type="NCBI Taxonomy" id="35128"/>
    <lineage>
        <taxon>Eukaryota</taxon>
        <taxon>Sar</taxon>
        <taxon>Stramenopiles</taxon>
        <taxon>Ochrophyta</taxon>
        <taxon>Bacillariophyta</taxon>
        <taxon>Coscinodiscophyceae</taxon>
        <taxon>Thalassiosirophycidae</taxon>
        <taxon>Thalassiosirales</taxon>
        <taxon>Thalassiosiraceae</taxon>
        <taxon>Thalassiosira</taxon>
    </lineage>
</organism>
<accession>B8BVM0</accession>
<sequence length="354" mass="39301">MKYIVISIAAIITANANLAHSFPSSFHPTTIRSSLLHRQVGLTHPSPDRAWVDTTAAAPNNPSSVVPISNDKPLSRFESSWRKYGMISYIAHMCVALPIVLTPTFIKTKMQLMTKSESEHEALQVGQACARMLLKLIPFMDLKVIGYHNENPSPTIWVSNHVSMLDTFVFLASDEELRGKNRRPLKTIYWKGLDANPICRLLFGMAGFIPVDMTDNGNGHPNEYNKSSFKQMLKDTQKAMEDGFDIFLLPEGQLNPTVEAGLQPVLPGAFALAKKSGRAIQPVALHGCHRLWHADESIGMQVTGKEVTIRAFPPFNRQFKNAEEFQQTFSAVVGSFGLGKELPDDELQVWLNGG</sequence>
<dbReference type="Proteomes" id="UP000001449">
    <property type="component" value="Chromosome 2"/>
</dbReference>
<dbReference type="GeneID" id="7450418"/>
<dbReference type="HOGENOM" id="CLU_067241_0_0_1"/>
<dbReference type="PANTHER" id="PTHR10434">
    <property type="entry name" value="1-ACYL-SN-GLYCEROL-3-PHOSPHATE ACYLTRANSFERASE"/>
    <property type="match status" value="1"/>
</dbReference>
<keyword evidence="3" id="KW-0808">Transferase</keyword>
<dbReference type="GO" id="GO:0003841">
    <property type="term" value="F:1-acylglycerol-3-phosphate O-acyltransferase activity"/>
    <property type="evidence" value="ECO:0000318"/>
    <property type="project" value="GO_Central"/>
</dbReference>
<dbReference type="SMART" id="SM00563">
    <property type="entry name" value="PlsC"/>
    <property type="match status" value="1"/>
</dbReference>
<reference evidence="8 9" key="2">
    <citation type="journal article" date="2008" name="Nature">
        <title>The Phaeodactylum genome reveals the evolutionary history of diatom genomes.</title>
        <authorList>
            <person name="Bowler C."/>
            <person name="Allen A.E."/>
            <person name="Badger J.H."/>
            <person name="Grimwood J."/>
            <person name="Jabbari K."/>
            <person name="Kuo A."/>
            <person name="Maheswari U."/>
            <person name="Martens C."/>
            <person name="Maumus F."/>
            <person name="Otillar R.P."/>
            <person name="Rayko E."/>
            <person name="Salamov A."/>
            <person name="Vandepoele K."/>
            <person name="Beszteri B."/>
            <person name="Gruber A."/>
            <person name="Heijde M."/>
            <person name="Katinka M."/>
            <person name="Mock T."/>
            <person name="Valentin K."/>
            <person name="Verret F."/>
            <person name="Berges J.A."/>
            <person name="Brownlee C."/>
            <person name="Cadoret J.P."/>
            <person name="Chiovitti A."/>
            <person name="Choi C.J."/>
            <person name="Coesel S."/>
            <person name="De Martino A."/>
            <person name="Detter J.C."/>
            <person name="Durkin C."/>
            <person name="Falciatore A."/>
            <person name="Fournet J."/>
            <person name="Haruta M."/>
            <person name="Huysman M.J."/>
            <person name="Jenkins B.D."/>
            <person name="Jiroutova K."/>
            <person name="Jorgensen R.E."/>
            <person name="Joubert Y."/>
            <person name="Kaplan A."/>
            <person name="Kroger N."/>
            <person name="Kroth P.G."/>
            <person name="La Roche J."/>
            <person name="Lindquist E."/>
            <person name="Lommer M."/>
            <person name="Martin-Jezequel V."/>
            <person name="Lopez P.J."/>
            <person name="Lucas S."/>
            <person name="Mangogna M."/>
            <person name="McGinnis K."/>
            <person name="Medlin L.K."/>
            <person name="Montsant A."/>
            <person name="Oudot-Le Secq M.P."/>
            <person name="Napoli C."/>
            <person name="Obornik M."/>
            <person name="Parker M.S."/>
            <person name="Petit J.L."/>
            <person name="Porcel B.M."/>
            <person name="Poulsen N."/>
            <person name="Robison M."/>
            <person name="Rychlewski L."/>
            <person name="Rynearson T.A."/>
            <person name="Schmutz J."/>
            <person name="Shapiro H."/>
            <person name="Siaut M."/>
            <person name="Stanley M."/>
            <person name="Sussman M.R."/>
            <person name="Taylor A.R."/>
            <person name="Vardi A."/>
            <person name="von Dassow P."/>
            <person name="Vyverman W."/>
            <person name="Willis A."/>
            <person name="Wyrwicz L.S."/>
            <person name="Rokhsar D.S."/>
            <person name="Weissenbach J."/>
            <person name="Armbrust E.V."/>
            <person name="Green B.R."/>
            <person name="Van de Peer Y."/>
            <person name="Grigoriev I.V."/>
        </authorList>
    </citation>
    <scope>NUCLEOTIDE SEQUENCE [LARGE SCALE GENOMIC DNA]</scope>
    <source>
        <strain evidence="8 9">CCMP1335</strain>
    </source>
</reference>
<keyword evidence="5" id="KW-0012">Acyltransferase</keyword>
<evidence type="ECO:0000256" key="6">
    <source>
        <dbReference type="SAM" id="Phobius"/>
    </source>
</evidence>
<dbReference type="SUPFAM" id="SSF69593">
    <property type="entry name" value="Glycerol-3-phosphate (1)-acyltransferase"/>
    <property type="match status" value="1"/>
</dbReference>